<sequence length="449" mass="47838">MAVKHTIFALLIVSMLNLTIGVPLNRITKDAKSNEVGHENLKKASTVSSATFISNEPGKLETTKTEQKTKTSTTTKATTTTKSNRKPLEPIPLNVDDDDDFDFDDMQHASSNGAGGSNLISLFNLSGNLLPGLSGGAAIQNIFKYMVRDYTTMKPMSFVRRRSMVNNEIEIGLDDTNSSSGKPNEGKKRVNGVFKESNDDKKDRPTLGTGKEVGNSLVKDLPFRRPKFDGGNKNSSVVSKKLESQKLASNEEESASDEEESASDEEKSASDEEKSASNEEKSASEEEEKNSLSEESDENSNNAAEESIESEGNESASKQIDSETEESSESDSDEPPGGGDGEGGGVLGFLAQFSGGEDGQSDLGSLLGAISGVIVNLSSEGDENPGSVLASYLLTSLDTLTGGGANTRTQTGEQQQTTPPLWVFKMDVLRALLQFGTSLLGIASTGTYH</sequence>
<proteinExistence type="predicted"/>
<comment type="caution">
    <text evidence="3">The sequence shown here is derived from an EMBL/GenBank/DDBJ whole genome shotgun (WGS) entry which is preliminary data.</text>
</comment>
<protein>
    <submittedName>
        <fullName evidence="3">Uncharacterized protein</fullName>
    </submittedName>
</protein>
<evidence type="ECO:0000256" key="1">
    <source>
        <dbReference type="SAM" id="MobiDB-lite"/>
    </source>
</evidence>
<gene>
    <name evidence="3" type="ORF">EVAR_20324_1</name>
</gene>
<dbReference type="AlphaFoldDB" id="A0A4C1VTJ3"/>
<feature type="compositionally biased region" description="Basic and acidic residues" evidence="1">
    <location>
        <begin position="264"/>
        <end position="292"/>
    </location>
</feature>
<feature type="region of interest" description="Disordered" evidence="1">
    <location>
        <begin position="170"/>
        <end position="355"/>
    </location>
</feature>
<dbReference type="Proteomes" id="UP000299102">
    <property type="component" value="Unassembled WGS sequence"/>
</dbReference>
<dbReference type="EMBL" id="BGZK01000401">
    <property type="protein sequence ID" value="GBP41519.1"/>
    <property type="molecule type" value="Genomic_DNA"/>
</dbReference>
<accession>A0A4C1VTJ3</accession>
<evidence type="ECO:0000313" key="4">
    <source>
        <dbReference type="Proteomes" id="UP000299102"/>
    </source>
</evidence>
<name>A0A4C1VTJ3_EUMVA</name>
<feature type="chain" id="PRO_5020040304" evidence="2">
    <location>
        <begin position="22"/>
        <end position="449"/>
    </location>
</feature>
<dbReference type="OrthoDB" id="7488383at2759"/>
<evidence type="ECO:0000256" key="2">
    <source>
        <dbReference type="SAM" id="SignalP"/>
    </source>
</evidence>
<feature type="compositionally biased region" description="Acidic residues" evidence="1">
    <location>
        <begin position="322"/>
        <end position="334"/>
    </location>
</feature>
<feature type="compositionally biased region" description="Basic and acidic residues" evidence="1">
    <location>
        <begin position="58"/>
        <end position="69"/>
    </location>
</feature>
<keyword evidence="4" id="KW-1185">Reference proteome</keyword>
<feature type="compositionally biased region" description="Basic and acidic residues" evidence="1">
    <location>
        <begin position="221"/>
        <end position="230"/>
    </location>
</feature>
<evidence type="ECO:0000313" key="3">
    <source>
        <dbReference type="EMBL" id="GBP41519.1"/>
    </source>
</evidence>
<feature type="compositionally biased region" description="Low complexity" evidence="1">
    <location>
        <begin position="70"/>
        <end position="82"/>
    </location>
</feature>
<keyword evidence="2" id="KW-0732">Signal</keyword>
<feature type="signal peptide" evidence="2">
    <location>
        <begin position="1"/>
        <end position="21"/>
    </location>
</feature>
<feature type="region of interest" description="Disordered" evidence="1">
    <location>
        <begin position="52"/>
        <end position="93"/>
    </location>
</feature>
<feature type="compositionally biased region" description="Basic and acidic residues" evidence="1">
    <location>
        <begin position="196"/>
        <end position="205"/>
    </location>
</feature>
<feature type="compositionally biased region" description="Acidic residues" evidence="1">
    <location>
        <begin position="250"/>
        <end position="263"/>
    </location>
</feature>
<organism evidence="3 4">
    <name type="scientific">Eumeta variegata</name>
    <name type="common">Bagworm moth</name>
    <name type="synonym">Eumeta japonica</name>
    <dbReference type="NCBI Taxonomy" id="151549"/>
    <lineage>
        <taxon>Eukaryota</taxon>
        <taxon>Metazoa</taxon>
        <taxon>Ecdysozoa</taxon>
        <taxon>Arthropoda</taxon>
        <taxon>Hexapoda</taxon>
        <taxon>Insecta</taxon>
        <taxon>Pterygota</taxon>
        <taxon>Neoptera</taxon>
        <taxon>Endopterygota</taxon>
        <taxon>Lepidoptera</taxon>
        <taxon>Glossata</taxon>
        <taxon>Ditrysia</taxon>
        <taxon>Tineoidea</taxon>
        <taxon>Psychidae</taxon>
        <taxon>Oiketicinae</taxon>
        <taxon>Eumeta</taxon>
    </lineage>
</organism>
<reference evidence="3 4" key="1">
    <citation type="journal article" date="2019" name="Commun. Biol.">
        <title>The bagworm genome reveals a unique fibroin gene that provides high tensile strength.</title>
        <authorList>
            <person name="Kono N."/>
            <person name="Nakamura H."/>
            <person name="Ohtoshi R."/>
            <person name="Tomita M."/>
            <person name="Numata K."/>
            <person name="Arakawa K."/>
        </authorList>
    </citation>
    <scope>NUCLEOTIDE SEQUENCE [LARGE SCALE GENOMIC DNA]</scope>
</reference>
<feature type="compositionally biased region" description="Gly residues" evidence="1">
    <location>
        <begin position="336"/>
        <end position="347"/>
    </location>
</feature>